<gene>
    <name evidence="2" type="ORF">NVS47_14920</name>
</gene>
<dbReference type="InterPro" id="IPR011033">
    <property type="entry name" value="PRC_barrel-like_sf"/>
</dbReference>
<dbReference type="Pfam" id="PF05239">
    <property type="entry name" value="PRC"/>
    <property type="match status" value="2"/>
</dbReference>
<keyword evidence="3" id="KW-1185">Reference proteome</keyword>
<dbReference type="Gene3D" id="2.30.30.240">
    <property type="entry name" value="PRC-barrel domain"/>
    <property type="match status" value="2"/>
</dbReference>
<evidence type="ECO:0000313" key="3">
    <source>
        <dbReference type="Proteomes" id="UP001524944"/>
    </source>
</evidence>
<protein>
    <submittedName>
        <fullName evidence="2">PRC-barrel domain-containing protein</fullName>
    </submittedName>
</protein>
<accession>A0ABT1Y7B8</accession>
<dbReference type="RefSeq" id="WP_257914069.1">
    <property type="nucleotide sequence ID" value="NZ_JANPWE010000011.1"/>
</dbReference>
<name>A0ABT1Y7B8_9FIRM</name>
<proteinExistence type="predicted"/>
<dbReference type="InterPro" id="IPR027275">
    <property type="entry name" value="PRC-brl_dom"/>
</dbReference>
<comment type="caution">
    <text evidence="2">The sequence shown here is derived from an EMBL/GenBank/DDBJ whole genome shotgun (WGS) entry which is preliminary data.</text>
</comment>
<feature type="domain" description="PRC-barrel" evidence="1">
    <location>
        <begin position="4"/>
        <end position="73"/>
    </location>
</feature>
<dbReference type="SUPFAM" id="SSF50346">
    <property type="entry name" value="PRC-barrel domain"/>
    <property type="match status" value="2"/>
</dbReference>
<feature type="domain" description="PRC-barrel" evidence="1">
    <location>
        <begin position="91"/>
        <end position="158"/>
    </location>
</feature>
<organism evidence="2 3">
    <name type="scientific">Dehalobacterium formicoaceticum</name>
    <dbReference type="NCBI Taxonomy" id="51515"/>
    <lineage>
        <taxon>Bacteria</taxon>
        <taxon>Bacillati</taxon>
        <taxon>Bacillota</taxon>
        <taxon>Clostridia</taxon>
        <taxon>Eubacteriales</taxon>
        <taxon>Peptococcaceae</taxon>
        <taxon>Dehalobacterium</taxon>
    </lineage>
</organism>
<reference evidence="2 3" key="1">
    <citation type="submission" date="2022-08" db="EMBL/GenBank/DDBJ databases">
        <title>Proteogenomics of the novel Dehalobacterium formicoaceticum strain EZ94 highlights a key role of methyltransferases during anaerobic dichloromethane degradation.</title>
        <authorList>
            <person name="Wasmund K."/>
        </authorList>
    </citation>
    <scope>NUCLEOTIDE SEQUENCE [LARGE SCALE GENOMIC DNA]</scope>
    <source>
        <strain evidence="2 3">EZ94</strain>
    </source>
</reference>
<dbReference type="EMBL" id="JANPWE010000011">
    <property type="protein sequence ID" value="MCR6546787.1"/>
    <property type="molecule type" value="Genomic_DNA"/>
</dbReference>
<evidence type="ECO:0000313" key="2">
    <source>
        <dbReference type="EMBL" id="MCR6546787.1"/>
    </source>
</evidence>
<sequence>MLKGQQIIGQKVMTLKEGKEIGRVEDLIVDTSEGYLKGIILENRSILKNARIILWSHLIQAGRDALIISGQEDVLEEANDLRDLSWQNKTGKNVFSVTGADIGTMKDLVFERSTGKILGIELSGGFWADLNQGRKMIPWPQIQLNQKDVLIVDQVNEDLWS</sequence>
<dbReference type="Proteomes" id="UP001524944">
    <property type="component" value="Unassembled WGS sequence"/>
</dbReference>
<evidence type="ECO:0000259" key="1">
    <source>
        <dbReference type="Pfam" id="PF05239"/>
    </source>
</evidence>